<evidence type="ECO:0000256" key="3">
    <source>
        <dbReference type="ARBA" id="ARBA00010178"/>
    </source>
</evidence>
<dbReference type="STRING" id="525909.Afer_1111"/>
<feature type="binding site" evidence="11">
    <location>
        <position position="237"/>
    </location>
    <ligand>
        <name>substrate</name>
    </ligand>
</feature>
<dbReference type="UniPathway" id="UPA00031">
    <property type="reaction ID" value="UER00014"/>
</dbReference>
<dbReference type="CDD" id="cd06572">
    <property type="entry name" value="Histidinol_dh"/>
    <property type="match status" value="1"/>
</dbReference>
<dbReference type="eggNOG" id="COG0141">
    <property type="taxonomic scope" value="Bacteria"/>
</dbReference>
<dbReference type="GO" id="GO:0004399">
    <property type="term" value="F:histidinol dehydrogenase activity"/>
    <property type="evidence" value="ECO:0007669"/>
    <property type="project" value="InterPro"/>
</dbReference>
<dbReference type="Proteomes" id="UP000000771">
    <property type="component" value="Chromosome"/>
</dbReference>
<dbReference type="GO" id="GO:0005829">
    <property type="term" value="C:cytosol"/>
    <property type="evidence" value="ECO:0007669"/>
    <property type="project" value="TreeGrafter"/>
</dbReference>
<dbReference type="Gene3D" id="1.20.5.1300">
    <property type="match status" value="1"/>
</dbReference>
<feature type="binding site" evidence="12">
    <location>
        <position position="420"/>
    </location>
    <ligand>
        <name>Zn(2+)</name>
        <dbReference type="ChEBI" id="CHEBI:29105"/>
    </ligand>
</feature>
<dbReference type="InterPro" id="IPR016161">
    <property type="entry name" value="Ald_DH/histidinol_DH"/>
</dbReference>
<feature type="binding site" evidence="12">
    <location>
        <position position="259"/>
    </location>
    <ligand>
        <name>Zn(2+)</name>
        <dbReference type="ChEBI" id="CHEBI:29105"/>
    </ligand>
</feature>
<evidence type="ECO:0000256" key="12">
    <source>
        <dbReference type="PIRSR" id="PIRSR000099-4"/>
    </source>
</evidence>
<feature type="binding site" evidence="11">
    <location>
        <position position="420"/>
    </location>
    <ligand>
        <name>substrate</name>
    </ligand>
</feature>
<dbReference type="GO" id="GO:0046872">
    <property type="term" value="F:metal ion binding"/>
    <property type="evidence" value="ECO:0007669"/>
    <property type="project" value="UniProtKB-KW"/>
</dbReference>
<dbReference type="Pfam" id="PF00815">
    <property type="entry name" value="Histidinol_dh"/>
    <property type="match status" value="1"/>
</dbReference>
<feature type="binding site" evidence="12">
    <location>
        <position position="361"/>
    </location>
    <ligand>
        <name>Zn(2+)</name>
        <dbReference type="ChEBI" id="CHEBI:29105"/>
    </ligand>
</feature>
<dbReference type="PANTHER" id="PTHR21256">
    <property type="entry name" value="HISTIDINOL DEHYDROGENASE HDH"/>
    <property type="match status" value="1"/>
</dbReference>
<keyword evidence="15" id="KW-1185">Reference proteome</keyword>
<evidence type="ECO:0000256" key="7">
    <source>
        <dbReference type="ARBA" id="ARBA00023002"/>
    </source>
</evidence>
<evidence type="ECO:0000256" key="9">
    <source>
        <dbReference type="PIRSR" id="PIRSR000099-1"/>
    </source>
</evidence>
<keyword evidence="6 12" id="KW-0862">Zinc</keyword>
<evidence type="ECO:0000313" key="15">
    <source>
        <dbReference type="Proteomes" id="UP000000771"/>
    </source>
</evidence>
<dbReference type="EMBL" id="CP001631">
    <property type="protein sequence ID" value="ACU54044.1"/>
    <property type="molecule type" value="Genomic_DNA"/>
</dbReference>
<dbReference type="KEGG" id="afo:Afer_1111"/>
<evidence type="ECO:0000256" key="2">
    <source>
        <dbReference type="ARBA" id="ARBA00004940"/>
    </source>
</evidence>
<dbReference type="GO" id="GO:0000105">
    <property type="term" value="P:L-histidine biosynthetic process"/>
    <property type="evidence" value="ECO:0007669"/>
    <property type="project" value="UniProtKB-UniPathway"/>
</dbReference>
<evidence type="ECO:0000256" key="5">
    <source>
        <dbReference type="ARBA" id="ARBA00022723"/>
    </source>
</evidence>
<dbReference type="GO" id="GO:0051287">
    <property type="term" value="F:NAD binding"/>
    <property type="evidence" value="ECO:0007669"/>
    <property type="project" value="InterPro"/>
</dbReference>
<dbReference type="PANTHER" id="PTHR21256:SF2">
    <property type="entry name" value="HISTIDINE BIOSYNTHESIS TRIFUNCTIONAL PROTEIN"/>
    <property type="match status" value="1"/>
</dbReference>
<keyword evidence="7 8" id="KW-0560">Oxidoreductase</keyword>
<accession>C7LZ86</accession>
<feature type="active site" description="Proton acceptor" evidence="9">
    <location>
        <position position="328"/>
    </location>
</feature>
<dbReference type="FunFam" id="3.40.50.1980:FF:000001">
    <property type="entry name" value="Histidinol dehydrogenase"/>
    <property type="match status" value="1"/>
</dbReference>
<evidence type="ECO:0000256" key="6">
    <source>
        <dbReference type="ARBA" id="ARBA00022833"/>
    </source>
</evidence>
<dbReference type="SUPFAM" id="SSF53720">
    <property type="entry name" value="ALDH-like"/>
    <property type="match status" value="1"/>
</dbReference>
<evidence type="ECO:0000256" key="10">
    <source>
        <dbReference type="PIRSR" id="PIRSR000099-2"/>
    </source>
</evidence>
<keyword evidence="10" id="KW-0520">NAD</keyword>
<evidence type="ECO:0000313" key="14">
    <source>
        <dbReference type="EMBL" id="ACU54044.1"/>
    </source>
</evidence>
<feature type="binding site" evidence="12">
    <location>
        <position position="262"/>
    </location>
    <ligand>
        <name>Zn(2+)</name>
        <dbReference type="ChEBI" id="CHEBI:29105"/>
    </ligand>
</feature>
<evidence type="ECO:0000256" key="11">
    <source>
        <dbReference type="PIRSR" id="PIRSR000099-3"/>
    </source>
</evidence>
<dbReference type="PRINTS" id="PR00083">
    <property type="entry name" value="HOLDHDRGNASE"/>
</dbReference>
<feature type="binding site" evidence="11">
    <location>
        <position position="259"/>
    </location>
    <ligand>
        <name>substrate</name>
    </ligand>
</feature>
<evidence type="ECO:0000256" key="4">
    <source>
        <dbReference type="ARBA" id="ARBA00016531"/>
    </source>
</evidence>
<dbReference type="PIRSF" id="PIRSF000099">
    <property type="entry name" value="Histidinol_dh"/>
    <property type="match status" value="1"/>
</dbReference>
<proteinExistence type="inferred from homology"/>
<protein>
    <recommendedName>
        <fullName evidence="4">Histidinol dehydrogenase</fullName>
    </recommendedName>
</protein>
<dbReference type="InterPro" id="IPR022695">
    <property type="entry name" value="Histidinol_DH_monofunct"/>
</dbReference>
<comment type="function">
    <text evidence="1">Catalyzes the sequential NAD-dependent oxidations of L-histidinol to L-histidinaldehyde and then to L-histidine.</text>
</comment>
<feature type="active site" description="Proton acceptor" evidence="9">
    <location>
        <position position="327"/>
    </location>
</feature>
<dbReference type="InterPro" id="IPR012131">
    <property type="entry name" value="Hstdl_DH"/>
</dbReference>
<keyword evidence="5 12" id="KW-0479">Metal-binding</keyword>
<feature type="binding site" evidence="11">
    <location>
        <position position="328"/>
    </location>
    <ligand>
        <name>substrate</name>
    </ligand>
</feature>
<organism evidence="14 15">
    <name type="scientific">Acidimicrobium ferrooxidans (strain DSM 10331 / JCM 15462 / NBRC 103882 / ICP)</name>
    <dbReference type="NCBI Taxonomy" id="525909"/>
    <lineage>
        <taxon>Bacteria</taxon>
        <taxon>Bacillati</taxon>
        <taxon>Actinomycetota</taxon>
        <taxon>Acidimicrobiia</taxon>
        <taxon>Acidimicrobiales</taxon>
        <taxon>Acidimicrobiaceae</taxon>
        <taxon>Acidimicrobium</taxon>
    </lineage>
</organism>
<reference evidence="14 15" key="1">
    <citation type="journal article" date="2009" name="Stand. Genomic Sci.">
        <title>Complete genome sequence of Acidimicrobium ferrooxidans type strain (ICP).</title>
        <authorList>
            <person name="Clum A."/>
            <person name="Nolan M."/>
            <person name="Lang E."/>
            <person name="Glavina Del Rio T."/>
            <person name="Tice H."/>
            <person name="Copeland A."/>
            <person name="Cheng J.F."/>
            <person name="Lucas S."/>
            <person name="Chen F."/>
            <person name="Bruce D."/>
            <person name="Goodwin L."/>
            <person name="Pitluck S."/>
            <person name="Ivanova N."/>
            <person name="Mavrommatis K."/>
            <person name="Mikhailova N."/>
            <person name="Pati A."/>
            <person name="Chen A."/>
            <person name="Palaniappan K."/>
            <person name="Goker M."/>
            <person name="Spring S."/>
            <person name="Land M."/>
            <person name="Hauser L."/>
            <person name="Chang Y.J."/>
            <person name="Jeffries C.C."/>
            <person name="Chain P."/>
            <person name="Bristow J."/>
            <person name="Eisen J.A."/>
            <person name="Markowitz V."/>
            <person name="Hugenholtz P."/>
            <person name="Kyrpides N.C."/>
            <person name="Klenk H.P."/>
            <person name="Lapidus A."/>
        </authorList>
    </citation>
    <scope>NUCLEOTIDE SEQUENCE [LARGE SCALE GENOMIC DNA]</scope>
    <source>
        <strain evidence="15">DSM 10331 / JCM 15462 / NBRC 103882 / ICP</strain>
    </source>
</reference>
<evidence type="ECO:0000256" key="1">
    <source>
        <dbReference type="ARBA" id="ARBA00003850"/>
    </source>
</evidence>
<feature type="binding site" evidence="10">
    <location>
        <position position="190"/>
    </location>
    <ligand>
        <name>NAD(+)</name>
        <dbReference type="ChEBI" id="CHEBI:57540"/>
    </ligand>
</feature>
<feature type="binding site" evidence="11">
    <location>
        <position position="415"/>
    </location>
    <ligand>
        <name>substrate</name>
    </ligand>
</feature>
<comment type="cofactor">
    <cofactor evidence="12">
        <name>Zn(2+)</name>
        <dbReference type="ChEBI" id="CHEBI:29105"/>
    </cofactor>
    <text evidence="12">Binds 1 zinc ion per subunit.</text>
</comment>
<name>C7LZ86_ACIFD</name>
<dbReference type="HOGENOM" id="CLU_006732_3_3_11"/>
<feature type="binding site" evidence="11">
    <location>
        <position position="361"/>
    </location>
    <ligand>
        <name>substrate</name>
    </ligand>
</feature>
<feature type="binding site" evidence="10">
    <location>
        <position position="128"/>
    </location>
    <ligand>
        <name>NAD(+)</name>
        <dbReference type="ChEBI" id="CHEBI:57540"/>
    </ligand>
</feature>
<dbReference type="OrthoDB" id="9805269at2"/>
<feature type="binding site" evidence="10">
    <location>
        <position position="213"/>
    </location>
    <ligand>
        <name>NAD(+)</name>
        <dbReference type="ChEBI" id="CHEBI:57540"/>
    </ligand>
</feature>
<comment type="pathway">
    <text evidence="2">Amino-acid biosynthesis; L-histidine biosynthesis; L-histidine from 5-phospho-alpha-D-ribose 1-diphosphate: step 9/9.</text>
</comment>
<sequence>MASLTLVDLRETTGALRRDDLPGVALPVEGPRALVREIVQSVRTGGDGALADLTERFDGVRPRALVLGREAMAAAYERLDRRLAEALRVARDRVREAYEAERPAASSLVADGIEVRRRIVPVERAGCYVPGGQARYPSSVVHTATVARVAGVRDVVVATPPLPDGGLDDATLAACHLAGVDTVLLAGGAQAVAALAYGTESLERVDVIVGPGNLFVSLAKQEVAADVGVPGAFAGPSEVVVVADGSLEPRVAAIDVAVQAEHGPHGLAWLVTWDARWAEQVLEELAAYVEASPRRAQLESTLEAHGYLALVRDRDQARLVADAIAPEHLELLYDQAVRDADRVRHAGVVFVGRAASAAFGDYVAGPSHVLPTAGTARFASVLGLEDFQRRLHVVEVHDEALSRLGWAVEALADAEGLVAHADSIRIRREAGW</sequence>
<dbReference type="NCBIfam" id="TIGR00069">
    <property type="entry name" value="hisD"/>
    <property type="match status" value="1"/>
</dbReference>
<evidence type="ECO:0000256" key="13">
    <source>
        <dbReference type="RuleBase" id="RU004175"/>
    </source>
</evidence>
<feature type="binding site" evidence="11">
    <location>
        <position position="262"/>
    </location>
    <ligand>
        <name>substrate</name>
    </ligand>
</feature>
<comment type="similarity">
    <text evidence="3 8 13">Belongs to the histidinol dehydrogenase family.</text>
</comment>
<evidence type="ECO:0000256" key="8">
    <source>
        <dbReference type="PIRNR" id="PIRNR000099"/>
    </source>
</evidence>
<gene>
    <name evidence="14" type="ordered locus">Afer_1111</name>
</gene>
<dbReference type="Gene3D" id="3.40.50.1980">
    <property type="entry name" value="Nitrogenase molybdenum iron protein domain"/>
    <property type="match status" value="2"/>
</dbReference>
<dbReference type="RefSeq" id="WP_015798530.1">
    <property type="nucleotide sequence ID" value="NC_013124.1"/>
</dbReference>
<dbReference type="AlphaFoldDB" id="C7LZ86"/>